<feature type="region of interest" description="Disordered" evidence="4">
    <location>
        <begin position="109"/>
        <end position="154"/>
    </location>
</feature>
<dbReference type="InterPro" id="IPR036179">
    <property type="entry name" value="Ig-like_dom_sf"/>
</dbReference>
<dbReference type="EMBL" id="CADEAL010001582">
    <property type="protein sequence ID" value="CAB1433679.1"/>
    <property type="molecule type" value="Genomic_DNA"/>
</dbReference>
<evidence type="ECO:0000256" key="5">
    <source>
        <dbReference type="SAM" id="Phobius"/>
    </source>
</evidence>
<dbReference type="InterPro" id="IPR013783">
    <property type="entry name" value="Ig-like_fold"/>
</dbReference>
<dbReference type="Proteomes" id="UP001153269">
    <property type="component" value="Unassembled WGS sequence"/>
</dbReference>
<feature type="domain" description="Immunoglobulin" evidence="6">
    <location>
        <begin position="15"/>
        <end position="112"/>
    </location>
</feature>
<sequence>MFVFSTAQLDGSSGEKQLYKRSGGDLTVECVFTNPKGSKFFCREECGETKNVLIQTSGYKDQSGRYSIEYFTEHGGQGGFLLVTITQLISSDSGRYRCSVGRSHRDFEVIVRDDSTTTSPSSSTSPETTNQSEDQTPETTNQSEDQTPETTGADTFSTKNLILTVGLTLVVLVVLLSGAALIFCRNRTNRPREAPVETDPASVPEPDPVYEDIRDEGRPPAAVEISPDYSYIKYNTTQPVTAGDDDNFVTAATSQHNADNSSASLTYAQEAAEDNLKHLKTKIRDSEEKTSPVVVY</sequence>
<reference evidence="7" key="1">
    <citation type="submission" date="2020-03" db="EMBL/GenBank/DDBJ databases">
        <authorList>
            <person name="Weist P."/>
        </authorList>
    </citation>
    <scope>NUCLEOTIDE SEQUENCE</scope>
</reference>
<keyword evidence="3 5" id="KW-0472">Membrane</keyword>
<comment type="caution">
    <text evidence="7">The sequence shown here is derived from an EMBL/GenBank/DDBJ whole genome shotgun (WGS) entry which is preliminary data.</text>
</comment>
<keyword evidence="5" id="KW-1133">Transmembrane helix</keyword>
<evidence type="ECO:0000313" key="7">
    <source>
        <dbReference type="EMBL" id="CAB1433679.1"/>
    </source>
</evidence>
<evidence type="ECO:0000256" key="3">
    <source>
        <dbReference type="ARBA" id="ARBA00023136"/>
    </source>
</evidence>
<protein>
    <recommendedName>
        <fullName evidence="6">Immunoglobulin domain-containing protein</fullName>
    </recommendedName>
</protein>
<keyword evidence="8" id="KW-1185">Reference proteome</keyword>
<gene>
    <name evidence="7" type="ORF">PLEPLA_LOCUS21770</name>
</gene>
<dbReference type="Gene3D" id="2.60.40.10">
    <property type="entry name" value="Immunoglobulins"/>
    <property type="match status" value="1"/>
</dbReference>
<evidence type="ECO:0000313" key="8">
    <source>
        <dbReference type="Proteomes" id="UP001153269"/>
    </source>
</evidence>
<dbReference type="AlphaFoldDB" id="A0A9N7UNR3"/>
<feature type="transmembrane region" description="Helical" evidence="5">
    <location>
        <begin position="161"/>
        <end position="183"/>
    </location>
</feature>
<feature type="compositionally biased region" description="Low complexity" evidence="4">
    <location>
        <begin position="116"/>
        <end position="129"/>
    </location>
</feature>
<keyword evidence="2 5" id="KW-0812">Transmembrane</keyword>
<dbReference type="InterPro" id="IPR003599">
    <property type="entry name" value="Ig_sub"/>
</dbReference>
<feature type="compositionally biased region" description="Polar residues" evidence="4">
    <location>
        <begin position="130"/>
        <end position="154"/>
    </location>
</feature>
<dbReference type="SUPFAM" id="SSF48726">
    <property type="entry name" value="Immunoglobulin"/>
    <property type="match status" value="1"/>
</dbReference>
<evidence type="ECO:0000256" key="4">
    <source>
        <dbReference type="SAM" id="MobiDB-lite"/>
    </source>
</evidence>
<accession>A0A9N7UNR3</accession>
<dbReference type="SMART" id="SM00409">
    <property type="entry name" value="IG"/>
    <property type="match status" value="1"/>
</dbReference>
<organism evidence="7 8">
    <name type="scientific">Pleuronectes platessa</name>
    <name type="common">European plaice</name>
    <dbReference type="NCBI Taxonomy" id="8262"/>
    <lineage>
        <taxon>Eukaryota</taxon>
        <taxon>Metazoa</taxon>
        <taxon>Chordata</taxon>
        <taxon>Craniata</taxon>
        <taxon>Vertebrata</taxon>
        <taxon>Euteleostomi</taxon>
        <taxon>Actinopterygii</taxon>
        <taxon>Neopterygii</taxon>
        <taxon>Teleostei</taxon>
        <taxon>Neoteleostei</taxon>
        <taxon>Acanthomorphata</taxon>
        <taxon>Carangaria</taxon>
        <taxon>Pleuronectiformes</taxon>
        <taxon>Pleuronectoidei</taxon>
        <taxon>Pleuronectidae</taxon>
        <taxon>Pleuronectes</taxon>
    </lineage>
</organism>
<comment type="subcellular location">
    <subcellularLocation>
        <location evidence="1">Membrane</location>
    </subcellularLocation>
</comment>
<proteinExistence type="predicted"/>
<dbReference type="PANTHER" id="PTHR11860:SF49">
    <property type="entry name" value="HIGH AFFINITY IMMUNOGLOBULIN ALPHA AND IMMUNOGLOBULIN MU FC RECEPTOR"/>
    <property type="match status" value="1"/>
</dbReference>
<dbReference type="GO" id="GO:0005886">
    <property type="term" value="C:plasma membrane"/>
    <property type="evidence" value="ECO:0007669"/>
    <property type="project" value="TreeGrafter"/>
</dbReference>
<evidence type="ECO:0000259" key="6">
    <source>
        <dbReference type="SMART" id="SM00409"/>
    </source>
</evidence>
<dbReference type="GO" id="GO:0004888">
    <property type="term" value="F:transmembrane signaling receptor activity"/>
    <property type="evidence" value="ECO:0007669"/>
    <property type="project" value="TreeGrafter"/>
</dbReference>
<dbReference type="PANTHER" id="PTHR11860">
    <property type="entry name" value="POLYMERIC-IMMUNOGLOBULIN RECEPTOR"/>
    <property type="match status" value="1"/>
</dbReference>
<name>A0A9N7UNR3_PLEPL</name>
<evidence type="ECO:0000256" key="2">
    <source>
        <dbReference type="ARBA" id="ARBA00022692"/>
    </source>
</evidence>
<evidence type="ECO:0000256" key="1">
    <source>
        <dbReference type="ARBA" id="ARBA00004370"/>
    </source>
</evidence>
<dbReference type="InterPro" id="IPR050671">
    <property type="entry name" value="CD300_family_receptors"/>
</dbReference>